<proteinExistence type="predicted"/>
<dbReference type="EMBL" id="MHIA01000006">
    <property type="protein sequence ID" value="OGY42790.1"/>
    <property type="molecule type" value="Genomic_DNA"/>
</dbReference>
<protein>
    <recommendedName>
        <fullName evidence="4">Methyltransferase domain-containing protein</fullName>
    </recommendedName>
</protein>
<dbReference type="Pfam" id="PF13847">
    <property type="entry name" value="Methyltransf_31"/>
    <property type="match status" value="1"/>
</dbReference>
<evidence type="ECO:0000313" key="5">
    <source>
        <dbReference type="EMBL" id="OGY42790.1"/>
    </source>
</evidence>
<dbReference type="PANTHER" id="PTHR13610:SF9">
    <property type="entry name" value="FI06469P"/>
    <property type="match status" value="1"/>
</dbReference>
<feature type="domain" description="Methyltransferase" evidence="4">
    <location>
        <begin position="28"/>
        <end position="132"/>
    </location>
</feature>
<dbReference type="PANTHER" id="PTHR13610">
    <property type="entry name" value="METHYLTRANSFERASE DOMAIN-CONTAINING PROTEIN"/>
    <property type="match status" value="1"/>
</dbReference>
<dbReference type="CDD" id="cd02440">
    <property type="entry name" value="AdoMet_MTases"/>
    <property type="match status" value="1"/>
</dbReference>
<evidence type="ECO:0000256" key="1">
    <source>
        <dbReference type="ARBA" id="ARBA00022603"/>
    </source>
</evidence>
<keyword evidence="3" id="KW-0949">S-adenosyl-L-methionine</keyword>
<evidence type="ECO:0000313" key="6">
    <source>
        <dbReference type="Proteomes" id="UP000176260"/>
    </source>
</evidence>
<dbReference type="AlphaFoldDB" id="A0A1G1XT50"/>
<evidence type="ECO:0000256" key="2">
    <source>
        <dbReference type="ARBA" id="ARBA00022679"/>
    </source>
</evidence>
<evidence type="ECO:0000256" key="3">
    <source>
        <dbReference type="ARBA" id="ARBA00022691"/>
    </source>
</evidence>
<gene>
    <name evidence="5" type="ORF">A2Y67_03605</name>
</gene>
<reference evidence="5 6" key="1">
    <citation type="journal article" date="2016" name="Nat. Commun.">
        <title>Thousands of microbial genomes shed light on interconnected biogeochemical processes in an aquifer system.</title>
        <authorList>
            <person name="Anantharaman K."/>
            <person name="Brown C.T."/>
            <person name="Hug L.A."/>
            <person name="Sharon I."/>
            <person name="Castelle C.J."/>
            <person name="Probst A.J."/>
            <person name="Thomas B.C."/>
            <person name="Singh A."/>
            <person name="Wilkins M.J."/>
            <person name="Karaoz U."/>
            <person name="Brodie E.L."/>
            <person name="Williams K.H."/>
            <person name="Hubbard S.S."/>
            <person name="Banfield J.F."/>
        </authorList>
    </citation>
    <scope>NUCLEOTIDE SEQUENCE [LARGE SCALE GENOMIC DNA]</scope>
</reference>
<dbReference type="InterPro" id="IPR026170">
    <property type="entry name" value="FAM173A/B"/>
</dbReference>
<keyword evidence="1" id="KW-0489">Methyltransferase</keyword>
<sequence length="159" mass="18692">MASFRDKVPFVPTPKRIIRLMIQMAEIRPNERICDLGSGTGRIIFAAAKQHKQNLVIGIEKSFTLRLASNFLLCFHPFLKKRIKIVDQDFFNLDLQQFDVIFCFLTPDALRILEPKFQFLKPGSRVVSYMFPLENYENFREVSDHVSDKDSIYYYQKMS</sequence>
<dbReference type="Gene3D" id="3.40.50.150">
    <property type="entry name" value="Vaccinia Virus protein VP39"/>
    <property type="match status" value="1"/>
</dbReference>
<dbReference type="GO" id="GO:0032259">
    <property type="term" value="P:methylation"/>
    <property type="evidence" value="ECO:0007669"/>
    <property type="project" value="UniProtKB-KW"/>
</dbReference>
<dbReference type="InterPro" id="IPR025714">
    <property type="entry name" value="Methyltranfer_dom"/>
</dbReference>
<evidence type="ECO:0000259" key="4">
    <source>
        <dbReference type="Pfam" id="PF13847"/>
    </source>
</evidence>
<dbReference type="InterPro" id="IPR029063">
    <property type="entry name" value="SAM-dependent_MTases_sf"/>
</dbReference>
<keyword evidence="2" id="KW-0808">Transferase</keyword>
<organism evidence="5 6">
    <name type="scientific">Candidatus Buchananbacteria bacterium RBG_13_39_9</name>
    <dbReference type="NCBI Taxonomy" id="1797531"/>
    <lineage>
        <taxon>Bacteria</taxon>
        <taxon>Candidatus Buchananiibacteriota</taxon>
    </lineage>
</organism>
<dbReference type="SUPFAM" id="SSF53335">
    <property type="entry name" value="S-adenosyl-L-methionine-dependent methyltransferases"/>
    <property type="match status" value="1"/>
</dbReference>
<dbReference type="GO" id="GO:0016279">
    <property type="term" value="F:protein-lysine N-methyltransferase activity"/>
    <property type="evidence" value="ECO:0007669"/>
    <property type="project" value="InterPro"/>
</dbReference>
<comment type="caution">
    <text evidence="5">The sequence shown here is derived from an EMBL/GenBank/DDBJ whole genome shotgun (WGS) entry which is preliminary data.</text>
</comment>
<name>A0A1G1XT50_9BACT</name>
<dbReference type="Proteomes" id="UP000176260">
    <property type="component" value="Unassembled WGS sequence"/>
</dbReference>
<accession>A0A1G1XT50</accession>